<keyword evidence="4" id="KW-1185">Reference proteome</keyword>
<gene>
    <name evidence="3" type="ORF">LG368_05450</name>
</gene>
<evidence type="ECO:0000256" key="2">
    <source>
        <dbReference type="SAM" id="Phobius"/>
    </source>
</evidence>
<evidence type="ECO:0000313" key="3">
    <source>
        <dbReference type="EMBL" id="MCB5161346.1"/>
    </source>
</evidence>
<evidence type="ECO:0000313" key="4">
    <source>
        <dbReference type="Proteomes" id="UP001139095"/>
    </source>
</evidence>
<organism evidence="3 4">
    <name type="scientific">Marinomonas algarum</name>
    <dbReference type="NCBI Taxonomy" id="2883105"/>
    <lineage>
        <taxon>Bacteria</taxon>
        <taxon>Pseudomonadati</taxon>
        <taxon>Pseudomonadota</taxon>
        <taxon>Gammaproteobacteria</taxon>
        <taxon>Oceanospirillales</taxon>
        <taxon>Oceanospirillaceae</taxon>
        <taxon>Marinomonas</taxon>
    </lineage>
</organism>
<protein>
    <recommendedName>
        <fullName evidence="5">TRASH domain-containing protein</fullName>
    </recommendedName>
</protein>
<evidence type="ECO:0000256" key="1">
    <source>
        <dbReference type="SAM" id="MobiDB-lite"/>
    </source>
</evidence>
<proteinExistence type="predicted"/>
<accession>A0A9X1IN30</accession>
<dbReference type="NCBIfam" id="NF041023">
    <property type="entry name" value="PP0621_fam"/>
    <property type="match status" value="1"/>
</dbReference>
<dbReference type="EMBL" id="JAJATW010000006">
    <property type="protein sequence ID" value="MCB5161346.1"/>
    <property type="molecule type" value="Genomic_DNA"/>
</dbReference>
<dbReference type="InterPro" id="IPR049708">
    <property type="entry name" value="PP0621-like"/>
</dbReference>
<reference evidence="3" key="1">
    <citation type="submission" date="2021-10" db="EMBL/GenBank/DDBJ databases">
        <title>Marinomonas pontica sp. nov., isolated from the Black Sea.</title>
        <authorList>
            <person name="Zhao L.-H."/>
            <person name="Xue J.-H."/>
        </authorList>
    </citation>
    <scope>NUCLEOTIDE SEQUENCE</scope>
    <source>
        <strain evidence="3">E8</strain>
    </source>
</reference>
<feature type="region of interest" description="Disordered" evidence="1">
    <location>
        <begin position="30"/>
        <end position="51"/>
    </location>
</feature>
<feature type="transmembrane region" description="Helical" evidence="2">
    <location>
        <begin position="6"/>
        <end position="25"/>
    </location>
</feature>
<dbReference type="AlphaFoldDB" id="A0A9X1IN30"/>
<comment type="caution">
    <text evidence="3">The sequence shown here is derived from an EMBL/GenBank/DDBJ whole genome shotgun (WGS) entry which is preliminary data.</text>
</comment>
<keyword evidence="2" id="KW-0812">Transmembrane</keyword>
<dbReference type="RefSeq" id="WP_226753726.1">
    <property type="nucleotide sequence ID" value="NZ_JAJATW010000006.1"/>
</dbReference>
<sequence>MIVRLIVFVAIFSIGWWLYRQFVAFKHSQAPAKKSQSQTGNAKTKPDQQEPMVRCEHCGTFVPRSHAVHDQEARAFCSNEHLKAFHSQQ</sequence>
<evidence type="ECO:0008006" key="5">
    <source>
        <dbReference type="Google" id="ProtNLM"/>
    </source>
</evidence>
<dbReference type="Proteomes" id="UP001139095">
    <property type="component" value="Unassembled WGS sequence"/>
</dbReference>
<name>A0A9X1IN30_9GAMM</name>
<keyword evidence="2" id="KW-0472">Membrane</keyword>
<keyword evidence="2" id="KW-1133">Transmembrane helix</keyword>